<dbReference type="RefSeq" id="WP_080521686.1">
    <property type="nucleotide sequence ID" value="NZ_LPUF01000001.1"/>
</dbReference>
<comment type="similarity">
    <text evidence="2">Belongs to the UPF0073 (Hly-III) family.</text>
</comment>
<dbReference type="AlphaFoldDB" id="A0A1V8M6B1"/>
<proteinExistence type="inferred from homology"/>
<keyword evidence="4 8" id="KW-0812">Transmembrane</keyword>
<dbReference type="InterPro" id="IPR004254">
    <property type="entry name" value="AdipoR/HlyIII-related"/>
</dbReference>
<dbReference type="GO" id="GO:0005886">
    <property type="term" value="C:plasma membrane"/>
    <property type="evidence" value="ECO:0007669"/>
    <property type="project" value="UniProtKB-SubCell"/>
</dbReference>
<dbReference type="OrthoDB" id="9813689at2"/>
<dbReference type="Pfam" id="PF03006">
    <property type="entry name" value="HlyIII"/>
    <property type="match status" value="1"/>
</dbReference>
<evidence type="ECO:0000313" key="9">
    <source>
        <dbReference type="EMBL" id="OQK17072.1"/>
    </source>
</evidence>
<dbReference type="EMBL" id="LPUF01000001">
    <property type="protein sequence ID" value="OQK17072.1"/>
    <property type="molecule type" value="Genomic_DNA"/>
</dbReference>
<evidence type="ECO:0000256" key="2">
    <source>
        <dbReference type="ARBA" id="ARBA00008488"/>
    </source>
</evidence>
<comment type="subcellular location">
    <subcellularLocation>
        <location evidence="1">Cell membrane</location>
        <topology evidence="1">Multi-pass membrane protein</topology>
    </subcellularLocation>
</comment>
<accession>A0A1V8M6B1</accession>
<evidence type="ECO:0000256" key="4">
    <source>
        <dbReference type="ARBA" id="ARBA00022692"/>
    </source>
</evidence>
<keyword evidence="6 8" id="KW-0472">Membrane</keyword>
<feature type="binding site" evidence="7">
    <location>
        <position position="185"/>
    </location>
    <ligand>
        <name>Zn(2+)</name>
        <dbReference type="ChEBI" id="CHEBI:29105"/>
    </ligand>
</feature>
<dbReference type="GO" id="GO:0140911">
    <property type="term" value="F:pore-forming activity"/>
    <property type="evidence" value="ECO:0007669"/>
    <property type="project" value="InterPro"/>
</dbReference>
<feature type="transmembrane region" description="Helical" evidence="8">
    <location>
        <begin position="37"/>
        <end position="56"/>
    </location>
</feature>
<keyword evidence="10" id="KW-1185">Reference proteome</keyword>
<dbReference type="Proteomes" id="UP000191980">
    <property type="component" value="Unassembled WGS sequence"/>
</dbReference>
<gene>
    <name evidence="9" type="ORF">AU255_04010</name>
</gene>
<feature type="transmembrane region" description="Helical" evidence="8">
    <location>
        <begin position="156"/>
        <end position="175"/>
    </location>
</feature>
<reference evidence="9 10" key="1">
    <citation type="submission" date="2015-12" db="EMBL/GenBank/DDBJ databases">
        <authorList>
            <person name="Shamseldin A."/>
            <person name="Moawad H."/>
            <person name="Abd El-Rahim W.M."/>
            <person name="Sadowsky M.J."/>
        </authorList>
    </citation>
    <scope>NUCLEOTIDE SEQUENCE [LARGE SCALE GENOMIC DNA]</scope>
    <source>
        <strain evidence="9 10">WF1</strain>
    </source>
</reference>
<sequence>MYYGERFNSITHLIGAILALVGLGSLLTIGIQQNEPLIIISFTVFGLTLVLLYTMSTLYHSFHPPELKQIFQKLDHLSIYLLIAGTYTPYMLVSLVDSNGPLMLSVVWGLAATGILLEIYSPKRNESLQIVIYLLMGWVCTLEYSTLKAAITTAGIAWLTAGGIAYTVGIVFYVMDDMNKLRHAHGIWHLFVLIGSICHFISIIGYVR</sequence>
<evidence type="ECO:0000256" key="3">
    <source>
        <dbReference type="ARBA" id="ARBA00022475"/>
    </source>
</evidence>
<feature type="transmembrane region" description="Helical" evidence="8">
    <location>
        <begin position="187"/>
        <end position="207"/>
    </location>
</feature>
<evidence type="ECO:0000256" key="6">
    <source>
        <dbReference type="ARBA" id="ARBA00023136"/>
    </source>
</evidence>
<dbReference type="GO" id="GO:0046872">
    <property type="term" value="F:metal ion binding"/>
    <property type="evidence" value="ECO:0007669"/>
    <property type="project" value="UniProtKB-KW"/>
</dbReference>
<dbReference type="STRING" id="1420851.AU255_04010"/>
<comment type="caution">
    <text evidence="9">The sequence shown here is derived from an EMBL/GenBank/DDBJ whole genome shotgun (WGS) entry which is preliminary data.</text>
</comment>
<keyword evidence="7" id="KW-0479">Metal-binding</keyword>
<dbReference type="InterPro" id="IPR005744">
    <property type="entry name" value="Hy-lIII"/>
</dbReference>
<evidence type="ECO:0000256" key="1">
    <source>
        <dbReference type="ARBA" id="ARBA00004651"/>
    </source>
</evidence>
<feature type="transmembrane region" description="Helical" evidence="8">
    <location>
        <begin position="77"/>
        <end position="96"/>
    </location>
</feature>
<dbReference type="PANTHER" id="PTHR20855:SF3">
    <property type="entry name" value="LD03007P"/>
    <property type="match status" value="1"/>
</dbReference>
<keyword evidence="7" id="KW-0862">Zinc</keyword>
<keyword evidence="5 8" id="KW-1133">Transmembrane helix</keyword>
<feature type="transmembrane region" description="Helical" evidence="8">
    <location>
        <begin position="102"/>
        <end position="120"/>
    </location>
</feature>
<dbReference type="NCBIfam" id="TIGR01065">
    <property type="entry name" value="hlyIII"/>
    <property type="match status" value="1"/>
</dbReference>
<name>A0A1V8M6B1_9GAMM</name>
<evidence type="ECO:0000256" key="5">
    <source>
        <dbReference type="ARBA" id="ARBA00022989"/>
    </source>
</evidence>
<dbReference type="PANTHER" id="PTHR20855">
    <property type="entry name" value="ADIPOR/PROGESTIN RECEPTOR-RELATED"/>
    <property type="match status" value="1"/>
</dbReference>
<keyword evidence="3" id="KW-1003">Cell membrane</keyword>
<protein>
    <submittedName>
        <fullName evidence="9">Hemolysin III</fullName>
    </submittedName>
</protein>
<evidence type="ECO:0000256" key="7">
    <source>
        <dbReference type="PIRSR" id="PIRSR604254-1"/>
    </source>
</evidence>
<organism evidence="9 10">
    <name type="scientific">Methyloprofundus sedimenti</name>
    <dbReference type="NCBI Taxonomy" id="1420851"/>
    <lineage>
        <taxon>Bacteria</taxon>
        <taxon>Pseudomonadati</taxon>
        <taxon>Pseudomonadota</taxon>
        <taxon>Gammaproteobacteria</taxon>
        <taxon>Methylococcales</taxon>
        <taxon>Methylococcaceae</taxon>
        <taxon>Methyloprofundus</taxon>
    </lineage>
</organism>
<feature type="binding site" evidence="7">
    <location>
        <position position="189"/>
    </location>
    <ligand>
        <name>Zn(2+)</name>
        <dbReference type="ChEBI" id="CHEBI:29105"/>
    </ligand>
</feature>
<feature type="binding site" evidence="7">
    <location>
        <position position="60"/>
    </location>
    <ligand>
        <name>Zn(2+)</name>
        <dbReference type="ChEBI" id="CHEBI:29105"/>
    </ligand>
</feature>
<evidence type="ECO:0000313" key="10">
    <source>
        <dbReference type="Proteomes" id="UP000191980"/>
    </source>
</evidence>
<feature type="transmembrane region" description="Helical" evidence="8">
    <location>
        <begin position="127"/>
        <end position="144"/>
    </location>
</feature>
<evidence type="ECO:0000256" key="8">
    <source>
        <dbReference type="SAM" id="Phobius"/>
    </source>
</evidence>
<feature type="transmembrane region" description="Helical" evidence="8">
    <location>
        <begin position="12"/>
        <end position="31"/>
    </location>
</feature>